<feature type="transmembrane region" description="Helical" evidence="1">
    <location>
        <begin position="187"/>
        <end position="210"/>
    </location>
</feature>
<dbReference type="SUPFAM" id="SSF57196">
    <property type="entry name" value="EGF/Laminin"/>
    <property type="match status" value="1"/>
</dbReference>
<keyword evidence="1" id="KW-0472">Membrane</keyword>
<dbReference type="OrthoDB" id="2342176at2759"/>
<organism evidence="2 3">
    <name type="scientific">Stentor coeruleus</name>
    <dbReference type="NCBI Taxonomy" id="5963"/>
    <lineage>
        <taxon>Eukaryota</taxon>
        <taxon>Sar</taxon>
        <taxon>Alveolata</taxon>
        <taxon>Ciliophora</taxon>
        <taxon>Postciliodesmatophora</taxon>
        <taxon>Heterotrichea</taxon>
        <taxon>Heterotrichida</taxon>
        <taxon>Stentoridae</taxon>
        <taxon>Stentor</taxon>
    </lineage>
</organism>
<evidence type="ECO:0000313" key="3">
    <source>
        <dbReference type="Proteomes" id="UP000187209"/>
    </source>
</evidence>
<proteinExistence type="predicted"/>
<keyword evidence="1" id="KW-1133">Transmembrane helix</keyword>
<accession>A0A1R2C3D1</accession>
<dbReference type="EMBL" id="MPUH01000301">
    <property type="protein sequence ID" value="OMJ83507.1"/>
    <property type="molecule type" value="Genomic_DNA"/>
</dbReference>
<reference evidence="2 3" key="1">
    <citation type="submission" date="2016-11" db="EMBL/GenBank/DDBJ databases">
        <title>The macronuclear genome of Stentor coeruleus: a giant cell with tiny introns.</title>
        <authorList>
            <person name="Slabodnick M."/>
            <person name="Ruby J.G."/>
            <person name="Reiff S.B."/>
            <person name="Swart E.C."/>
            <person name="Gosai S."/>
            <person name="Prabakaran S."/>
            <person name="Witkowska E."/>
            <person name="Larue G.E."/>
            <person name="Fisher S."/>
            <person name="Freeman R.M."/>
            <person name="Gunawardena J."/>
            <person name="Chu W."/>
            <person name="Stover N.A."/>
            <person name="Gregory B.D."/>
            <person name="Nowacki M."/>
            <person name="Derisi J."/>
            <person name="Roy S.W."/>
            <person name="Marshall W.F."/>
            <person name="Sood P."/>
        </authorList>
    </citation>
    <scope>NUCLEOTIDE SEQUENCE [LARGE SCALE GENOMIC DNA]</scope>
    <source>
        <strain evidence="2">WM001</strain>
    </source>
</reference>
<comment type="caution">
    <text evidence="2">The sequence shown here is derived from an EMBL/GenBank/DDBJ whole genome shotgun (WGS) entry which is preliminary data.</text>
</comment>
<keyword evidence="1" id="KW-0812">Transmembrane</keyword>
<evidence type="ECO:0000256" key="1">
    <source>
        <dbReference type="SAM" id="Phobius"/>
    </source>
</evidence>
<evidence type="ECO:0000313" key="2">
    <source>
        <dbReference type="EMBL" id="OMJ83507.1"/>
    </source>
</evidence>
<dbReference type="AlphaFoldDB" id="A0A1R2C3D1"/>
<gene>
    <name evidence="2" type="ORF">SteCoe_15538</name>
</gene>
<dbReference type="Proteomes" id="UP000187209">
    <property type="component" value="Unassembled WGS sequence"/>
</dbReference>
<keyword evidence="3" id="KW-1185">Reference proteome</keyword>
<evidence type="ECO:0008006" key="4">
    <source>
        <dbReference type="Google" id="ProtNLM"/>
    </source>
</evidence>
<sequence length="239" mass="26612">MIVYLLIGLLSCEAFPEAYVVQPLPRSSILTKSPPCGGIPKGKSHLLSEPGSLNPISWEVITPSTGKCSVKLSYGTDISTYHTLVPTDNSTDINGWFDCGDEKGLHSKIFMFPSGVSCDICTLQWIWNTELITYYQCIDIEIIEGVDSACYGKCKNGGYCSEGLCVCPNSWVGVYCEHEAKIESVSIVNLFIALMILLFIAMLLLFILFIRTKQKLTETEKLFLRRFCPCLLPQDQIIN</sequence>
<protein>
    <recommendedName>
        <fullName evidence="4">EGF-like domain-containing protein</fullName>
    </recommendedName>
</protein>
<name>A0A1R2C3D1_9CILI</name>